<dbReference type="PANTHER" id="PTHR24214">
    <property type="entry name" value="PDZ AND LIM DOMAIN PROTEIN ZASP"/>
    <property type="match status" value="1"/>
</dbReference>
<comment type="caution">
    <text evidence="7">The sequence shown here is derived from an EMBL/GenBank/DDBJ whole genome shotgun (WGS) entry which is preliminary data.</text>
</comment>
<evidence type="ECO:0000256" key="4">
    <source>
        <dbReference type="PROSITE-ProRule" id="PRU00125"/>
    </source>
</evidence>
<feature type="region of interest" description="Disordered" evidence="5">
    <location>
        <begin position="206"/>
        <end position="238"/>
    </location>
</feature>
<keyword evidence="2 4" id="KW-0862">Zinc</keyword>
<feature type="compositionally biased region" description="Polar residues" evidence="5">
    <location>
        <begin position="19"/>
        <end position="44"/>
    </location>
</feature>
<dbReference type="PROSITE" id="PS50023">
    <property type="entry name" value="LIM_DOMAIN_2"/>
    <property type="match status" value="1"/>
</dbReference>
<dbReference type="GO" id="GO:0046872">
    <property type="term" value="F:metal ion binding"/>
    <property type="evidence" value="ECO:0007669"/>
    <property type="project" value="UniProtKB-KW"/>
</dbReference>
<proteinExistence type="predicted"/>
<evidence type="ECO:0000256" key="3">
    <source>
        <dbReference type="ARBA" id="ARBA00023038"/>
    </source>
</evidence>
<keyword evidence="1 4" id="KW-0479">Metal-binding</keyword>
<dbReference type="GO" id="GO:0051371">
    <property type="term" value="F:muscle alpha-actinin binding"/>
    <property type="evidence" value="ECO:0007669"/>
    <property type="project" value="TreeGrafter"/>
</dbReference>
<evidence type="ECO:0000256" key="1">
    <source>
        <dbReference type="ARBA" id="ARBA00022723"/>
    </source>
</evidence>
<name>A0A1Y2FXR3_9BASI</name>
<dbReference type="GO" id="GO:0030695">
    <property type="term" value="F:GTPase regulator activity"/>
    <property type="evidence" value="ECO:0007669"/>
    <property type="project" value="UniProtKB-ARBA"/>
</dbReference>
<dbReference type="PROSITE" id="PS00478">
    <property type="entry name" value="LIM_DOMAIN_1"/>
    <property type="match status" value="1"/>
</dbReference>
<dbReference type="InterPro" id="IPR001781">
    <property type="entry name" value="Znf_LIM"/>
</dbReference>
<feature type="compositionally biased region" description="Basic residues" evidence="5">
    <location>
        <begin position="227"/>
        <end position="238"/>
    </location>
</feature>
<dbReference type="GO" id="GO:0030036">
    <property type="term" value="P:actin cytoskeleton organization"/>
    <property type="evidence" value="ECO:0007669"/>
    <property type="project" value="TreeGrafter"/>
</dbReference>
<feature type="domain" description="LIM zinc-binding" evidence="6">
    <location>
        <begin position="87"/>
        <end position="150"/>
    </location>
</feature>
<dbReference type="Proteomes" id="UP000193467">
    <property type="component" value="Unassembled WGS sequence"/>
</dbReference>
<protein>
    <recommendedName>
        <fullName evidence="6">LIM zinc-binding domain-containing protein</fullName>
    </recommendedName>
</protein>
<dbReference type="STRING" id="106004.A0A1Y2FXR3"/>
<dbReference type="AlphaFoldDB" id="A0A1Y2FXR3"/>
<dbReference type="OrthoDB" id="1112565at2759"/>
<sequence>MDNRRAHQPPRAPAALPYSHSSPTLTSRTAPSPINGSSLSNESRTAPLAAPAERCTTCRKGVSGNEMQKGGDGHVFCRTCYAERFLPDCRRCRRKIEGGAVTSSDGKVAGKYHPKCFTCWECSASFAGSEFYVFDQRPYCQQHWHALNGSLCANPKCGSPIEGPCVSLVGEENGDHPEHFVCSTCSEPLPEHHFVVNGLPYCERHAQGPPPTARPRKAGQQEPAAARARKRQTIITRR</sequence>
<evidence type="ECO:0000313" key="7">
    <source>
        <dbReference type="EMBL" id="ORY88847.1"/>
    </source>
</evidence>
<dbReference type="EMBL" id="MCGR01000008">
    <property type="protein sequence ID" value="ORY88847.1"/>
    <property type="molecule type" value="Genomic_DNA"/>
</dbReference>
<keyword evidence="3 4" id="KW-0440">LIM domain</keyword>
<dbReference type="SMART" id="SM00132">
    <property type="entry name" value="LIM"/>
    <property type="match status" value="2"/>
</dbReference>
<gene>
    <name evidence="7" type="ORF">BCR35DRAFT_262950</name>
</gene>
<dbReference type="InterPro" id="IPR050604">
    <property type="entry name" value="PDZ-LIM_domain"/>
</dbReference>
<evidence type="ECO:0000259" key="6">
    <source>
        <dbReference type="PROSITE" id="PS50023"/>
    </source>
</evidence>
<dbReference type="GO" id="GO:0003779">
    <property type="term" value="F:actin binding"/>
    <property type="evidence" value="ECO:0007669"/>
    <property type="project" value="TreeGrafter"/>
</dbReference>
<dbReference type="PANTHER" id="PTHR24214:SF38">
    <property type="entry name" value="PDZ AND LIM DOMAIN PROTEIN ZASP-RELATED"/>
    <property type="match status" value="1"/>
</dbReference>
<dbReference type="Gene3D" id="2.10.110.10">
    <property type="entry name" value="Cysteine Rich Protein"/>
    <property type="match status" value="2"/>
</dbReference>
<dbReference type="GO" id="GO:0031941">
    <property type="term" value="C:filamentous actin"/>
    <property type="evidence" value="ECO:0007669"/>
    <property type="project" value="TreeGrafter"/>
</dbReference>
<keyword evidence="8" id="KW-1185">Reference proteome</keyword>
<dbReference type="Pfam" id="PF00412">
    <property type="entry name" value="LIM"/>
    <property type="match status" value="2"/>
</dbReference>
<organism evidence="7 8">
    <name type="scientific">Leucosporidium creatinivorum</name>
    <dbReference type="NCBI Taxonomy" id="106004"/>
    <lineage>
        <taxon>Eukaryota</taxon>
        <taxon>Fungi</taxon>
        <taxon>Dikarya</taxon>
        <taxon>Basidiomycota</taxon>
        <taxon>Pucciniomycotina</taxon>
        <taxon>Microbotryomycetes</taxon>
        <taxon>Leucosporidiales</taxon>
        <taxon>Leucosporidium</taxon>
    </lineage>
</organism>
<dbReference type="InParanoid" id="A0A1Y2FXR3"/>
<feature type="region of interest" description="Disordered" evidence="5">
    <location>
        <begin position="1"/>
        <end position="48"/>
    </location>
</feature>
<evidence type="ECO:0000256" key="5">
    <source>
        <dbReference type="SAM" id="MobiDB-lite"/>
    </source>
</evidence>
<reference evidence="7 8" key="1">
    <citation type="submission" date="2016-07" db="EMBL/GenBank/DDBJ databases">
        <title>Pervasive Adenine N6-methylation of Active Genes in Fungi.</title>
        <authorList>
            <consortium name="DOE Joint Genome Institute"/>
            <person name="Mondo S.J."/>
            <person name="Dannebaum R.O."/>
            <person name="Kuo R.C."/>
            <person name="Labutti K."/>
            <person name="Haridas S."/>
            <person name="Kuo A."/>
            <person name="Salamov A."/>
            <person name="Ahrendt S.R."/>
            <person name="Lipzen A."/>
            <person name="Sullivan W."/>
            <person name="Andreopoulos W.B."/>
            <person name="Clum A."/>
            <person name="Lindquist E."/>
            <person name="Daum C."/>
            <person name="Ramamoorthy G.K."/>
            <person name="Gryganskyi A."/>
            <person name="Culley D."/>
            <person name="Magnuson J.K."/>
            <person name="James T.Y."/>
            <person name="O'Malley M.A."/>
            <person name="Stajich J.E."/>
            <person name="Spatafora J.W."/>
            <person name="Visel A."/>
            <person name="Grigoriev I.V."/>
        </authorList>
    </citation>
    <scope>NUCLEOTIDE SEQUENCE [LARGE SCALE GENOMIC DNA]</scope>
    <source>
        <strain evidence="7 8">62-1032</strain>
    </source>
</reference>
<dbReference type="SUPFAM" id="SSF57716">
    <property type="entry name" value="Glucocorticoid receptor-like (DNA-binding domain)"/>
    <property type="match status" value="2"/>
</dbReference>
<evidence type="ECO:0000256" key="2">
    <source>
        <dbReference type="ARBA" id="ARBA00022833"/>
    </source>
</evidence>
<accession>A0A1Y2FXR3</accession>
<dbReference type="GO" id="GO:0001725">
    <property type="term" value="C:stress fiber"/>
    <property type="evidence" value="ECO:0007669"/>
    <property type="project" value="TreeGrafter"/>
</dbReference>
<evidence type="ECO:0000313" key="8">
    <source>
        <dbReference type="Proteomes" id="UP000193467"/>
    </source>
</evidence>